<name>A0A0A6UMR9_ACTUT</name>
<dbReference type="RefSeq" id="WP_043525262.1">
    <property type="nucleotide sequence ID" value="NZ_BAABKU010000018.1"/>
</dbReference>
<evidence type="ECO:0000313" key="1">
    <source>
        <dbReference type="EMBL" id="KHD76716.1"/>
    </source>
</evidence>
<dbReference type="STRING" id="1869.MB27_15635"/>
<proteinExistence type="predicted"/>
<dbReference type="Proteomes" id="UP000054537">
    <property type="component" value="Unassembled WGS sequence"/>
</dbReference>
<reference evidence="1 2" key="1">
    <citation type="submission" date="2014-10" db="EMBL/GenBank/DDBJ databases">
        <title>Draft genome sequence of Actinoplanes utahensis NRRL 12052.</title>
        <authorList>
            <person name="Velasco-Bucheli B."/>
            <person name="del Cerro C."/>
            <person name="Hormigo D."/>
            <person name="Garcia J.L."/>
            <person name="Acebal C."/>
            <person name="Arroyo M."/>
            <person name="de la Mata I."/>
        </authorList>
    </citation>
    <scope>NUCLEOTIDE SEQUENCE [LARGE SCALE GENOMIC DNA]</scope>
    <source>
        <strain evidence="1 2">NRRL 12052</strain>
    </source>
</reference>
<dbReference type="EMBL" id="JRTT01000016">
    <property type="protein sequence ID" value="KHD76716.1"/>
    <property type="molecule type" value="Genomic_DNA"/>
</dbReference>
<dbReference type="AlphaFoldDB" id="A0A0A6UMR9"/>
<sequence length="256" mass="27743">MAPGTDHSAAEATLQAAIDKLGTEIRRIDPAYDGLIANINECLRTAAYVSPFGVMLFSDKVQDRVDRLNAQLRQVAEEIGRILDSSAPILSLIRRSRGWVEDVLPKLSGAVAIARDVRPNGLHAWGGEAGDAYREKRWGQEKALQGTTNVVKETGQWLVDVAALNTAFLVDVTQPVIELIESIIEAAIEIATVFGILEAIDTVADAVASALTAILEILKRATQHMVDSMSSLTEARIIYNNNDVFPGGSWPQAVNR</sequence>
<keyword evidence="2" id="KW-1185">Reference proteome</keyword>
<gene>
    <name evidence="1" type="ORF">MB27_15635</name>
</gene>
<organism evidence="1 2">
    <name type="scientific">Actinoplanes utahensis</name>
    <dbReference type="NCBI Taxonomy" id="1869"/>
    <lineage>
        <taxon>Bacteria</taxon>
        <taxon>Bacillati</taxon>
        <taxon>Actinomycetota</taxon>
        <taxon>Actinomycetes</taxon>
        <taxon>Micromonosporales</taxon>
        <taxon>Micromonosporaceae</taxon>
        <taxon>Actinoplanes</taxon>
    </lineage>
</organism>
<dbReference type="OrthoDB" id="3688443at2"/>
<accession>A0A0A6UMR9</accession>
<dbReference type="eggNOG" id="ENOG502ZG2D">
    <property type="taxonomic scope" value="Bacteria"/>
</dbReference>
<evidence type="ECO:0000313" key="2">
    <source>
        <dbReference type="Proteomes" id="UP000054537"/>
    </source>
</evidence>
<evidence type="ECO:0008006" key="3">
    <source>
        <dbReference type="Google" id="ProtNLM"/>
    </source>
</evidence>
<comment type="caution">
    <text evidence="1">The sequence shown here is derived from an EMBL/GenBank/DDBJ whole genome shotgun (WGS) entry which is preliminary data.</text>
</comment>
<protein>
    <recommendedName>
        <fullName evidence="3">ESX-1 secretion-associated protein EspA/EspE-like domain-containing protein</fullName>
    </recommendedName>
</protein>